<dbReference type="SMR" id="Q9Z7V3"/>
<sequence length="106" mass="11629">MDEITPNYPLLRQDSLWNRVRVSWRADLSVSSRYEIASAIAILGLLVAFCASAAVSIIFTANPLAQVFIDGCLALGLLPIPLVIGLLIIGIIVLLYGIYLFPQQRE</sequence>
<dbReference type="Proteomes" id="UP000000801">
    <property type="component" value="Chromosome"/>
</dbReference>
<dbReference type="GeneID" id="45050649"/>
<evidence type="ECO:0000313" key="8">
    <source>
        <dbReference type="EMBL" id="CRI43855.1"/>
    </source>
</evidence>
<evidence type="ECO:0000313" key="7">
    <source>
        <dbReference type="EMBL" id="CRI42720.1"/>
    </source>
</evidence>
<dbReference type="EMBL" id="LN847245">
    <property type="protein sequence ID" value="CRI51773.1"/>
    <property type="molecule type" value="Genomic_DNA"/>
</dbReference>
<proteinExistence type="predicted"/>
<name>Q9Z7V3_CHLPN</name>
<dbReference type="EMBL" id="AE002161">
    <property type="protein sequence ID" value="AAF38028.1"/>
    <property type="molecule type" value="Genomic_DNA"/>
</dbReference>
<dbReference type="PATRIC" id="fig|115713.3.peg.670"/>
<keyword evidence="1" id="KW-1133">Transmembrane helix</keyword>
<evidence type="ECO:0000313" key="2">
    <source>
        <dbReference type="EMBL" id="AAD18740.1"/>
    </source>
</evidence>
<reference evidence="4" key="3">
    <citation type="submission" date="2015-05" db="EMBL/GenBank/DDBJ databases">
        <authorList>
            <person name="Rattei Thomas"/>
        </authorList>
    </citation>
    <scope>NUCLEOTIDE SEQUENCE</scope>
    <source>
        <strain evidence="4">CV15</strain>
        <strain evidence="5">CWL029c</strain>
        <strain evidence="7">DC9</strain>
        <strain evidence="6">GiD</strain>
        <strain evidence="8">H12</strain>
        <strain evidence="9">MUL2216</strain>
        <strain evidence="10">Panola</strain>
        <strain evidence="12">PB1</strain>
        <strain evidence="11">U1271</strain>
        <strain evidence="13">UZG1</strain>
        <strain evidence="14">Wien2</strain>
        <strain evidence="15">YK41</strain>
    </source>
</reference>
<dbReference type="EMBL" id="LN847008">
    <property type="protein sequence ID" value="CRI41626.1"/>
    <property type="molecule type" value="Genomic_DNA"/>
</dbReference>
<dbReference type="OMA" id="IYLLPQQ"/>
<dbReference type="PIR" id="F86565">
    <property type="entry name" value="F86565"/>
</dbReference>
<evidence type="ECO:0000313" key="13">
    <source>
        <dbReference type="EMBL" id="CRI51773.1"/>
    </source>
</evidence>
<dbReference type="EMBL" id="LN847244">
    <property type="protein sequence ID" value="CRI49517.1"/>
    <property type="molecule type" value="Genomic_DNA"/>
</dbReference>
<evidence type="ECO:0000313" key="16">
    <source>
        <dbReference type="Proteomes" id="UP000000583"/>
    </source>
</evidence>
<protein>
    <submittedName>
        <fullName evidence="3">Uncharacterized protein</fullName>
    </submittedName>
</protein>
<evidence type="ECO:0000313" key="15">
    <source>
        <dbReference type="EMBL" id="CRI73267.1"/>
    </source>
</evidence>
<dbReference type="EMBL" id="AE001363">
    <property type="protein sequence ID" value="AAD18740.1"/>
    <property type="molecule type" value="Genomic_DNA"/>
</dbReference>
<dbReference type="EMBL" id="LN846999">
    <property type="protein sequence ID" value="CRI38235.1"/>
    <property type="molecule type" value="Genomic_DNA"/>
</dbReference>
<evidence type="ECO:0000313" key="11">
    <source>
        <dbReference type="EMBL" id="CRI49517.1"/>
    </source>
</evidence>
<accession>Q7AIJ1</accession>
<dbReference type="EMBL" id="LN849043">
    <property type="protein sequence ID" value="CRI73267.1"/>
    <property type="molecule type" value="Genomic_DNA"/>
</dbReference>
<dbReference type="Proteomes" id="UP000000583">
    <property type="component" value="Chromosome"/>
</dbReference>
<evidence type="ECO:0000313" key="17">
    <source>
        <dbReference type="Proteomes" id="UP000000801"/>
    </source>
</evidence>
<evidence type="ECO:0000313" key="5">
    <source>
        <dbReference type="EMBL" id="CRI40498.1"/>
    </source>
</evidence>
<dbReference type="EMBL" id="LN847254">
    <property type="protein sequence ID" value="CRI53278.1"/>
    <property type="molecule type" value="Genomic_DNA"/>
</dbReference>
<dbReference type="EMBL" id="LN847240">
    <property type="protein sequence ID" value="CRI50646.1"/>
    <property type="molecule type" value="Genomic_DNA"/>
</dbReference>
<organism evidence="16">
    <name type="scientific">Chlamydia pneumoniae</name>
    <name type="common">Chlamydophila pneumoniae</name>
    <dbReference type="NCBI Taxonomy" id="83558"/>
    <lineage>
        <taxon>Bacteria</taxon>
        <taxon>Pseudomonadati</taxon>
        <taxon>Chlamydiota</taxon>
        <taxon>Chlamydiia</taxon>
        <taxon>Chlamydiales</taxon>
        <taxon>Chlamydiaceae</taxon>
        <taxon>Chlamydia/Chlamydophila group</taxon>
        <taxon>Chlamydia</taxon>
    </lineage>
</organism>
<dbReference type="EMBL" id="LN847051">
    <property type="protein sequence ID" value="CRI42720.1"/>
    <property type="molecule type" value="Genomic_DNA"/>
</dbReference>
<evidence type="ECO:0000313" key="6">
    <source>
        <dbReference type="EMBL" id="CRI41626.1"/>
    </source>
</evidence>
<evidence type="ECO:0000313" key="4">
    <source>
        <dbReference type="EMBL" id="CRI38235.1"/>
    </source>
</evidence>
<dbReference type="EMBL" id="LN847227">
    <property type="protein sequence ID" value="CRI46094.1"/>
    <property type="molecule type" value="Genomic_DNA"/>
</dbReference>
<dbReference type="PIR" id="C72057">
    <property type="entry name" value="C72057"/>
</dbReference>
<dbReference type="EMBL" id="LN847004">
    <property type="protein sequence ID" value="CRI40498.1"/>
    <property type="molecule type" value="Genomic_DNA"/>
</dbReference>
<accession>Q9Z7V3</accession>
<accession>Q7DF10</accession>
<dbReference type="KEGG" id="cpn:CPn_0601"/>
<reference evidence="3 16" key="2">
    <citation type="journal article" date="2000" name="Nucleic Acids Res.">
        <title>Genome sequences of Chlamydia trachomatis MoPn and Chlamydia pneumoniae AR39.</title>
        <authorList>
            <person name="Read T.D."/>
            <person name="Brunham R.C."/>
            <person name="Shen C."/>
            <person name="Gill S.R."/>
            <person name="Heidelberg J.F."/>
            <person name="White O."/>
            <person name="Hickey E.K."/>
            <person name="Peterson J.D."/>
            <person name="Utterback T.R."/>
            <person name="Berry K.J."/>
            <person name="Bass S."/>
            <person name="Linher K.D."/>
            <person name="Weidman J.F."/>
            <person name="Khouri H.M."/>
            <person name="Craven B."/>
            <person name="Bowman C."/>
            <person name="Dodson R.J."/>
            <person name="Gwinn M.L."/>
            <person name="Nelson W.C."/>
            <person name="DeBoy R.T."/>
            <person name="Kolonay J.F."/>
            <person name="McClarty G."/>
            <person name="Salzberg S.L."/>
            <person name="Eisen J.A."/>
            <person name="Fraser C.M."/>
        </authorList>
    </citation>
    <scope>NUCLEOTIDE SEQUENCE [LARGE SCALE GENOMIC DNA]</scope>
    <source>
        <strain evidence="3 16">AR39</strain>
    </source>
</reference>
<dbReference type="AlphaFoldDB" id="Q9Z7V3"/>
<evidence type="ECO:0000313" key="12">
    <source>
        <dbReference type="EMBL" id="CRI50646.1"/>
    </source>
</evidence>
<dbReference type="EMBL" id="LN847235">
    <property type="protein sequence ID" value="CRI47224.1"/>
    <property type="molecule type" value="Genomic_DNA"/>
</dbReference>
<keyword evidence="1" id="KW-0472">Membrane</keyword>
<evidence type="ECO:0000313" key="10">
    <source>
        <dbReference type="EMBL" id="CRI47224.1"/>
    </source>
</evidence>
<evidence type="ECO:0000313" key="9">
    <source>
        <dbReference type="EMBL" id="CRI46094.1"/>
    </source>
</evidence>
<dbReference type="HOGENOM" id="CLU_173853_0_0_0"/>
<gene>
    <name evidence="3" type="ordered locus">CP_0146</name>
    <name evidence="2" type="ordered locus">CPn_0601</name>
    <name evidence="4" type="ORF">BN1224_CV15_C_00680</name>
    <name evidence="7" type="ORF">BN1224_DC9_BU_00450</name>
    <name evidence="6" type="ORF">BN1224_GiD_A_06270</name>
    <name evidence="8" type="ORF">BN1224_H12_EJ_00330</name>
    <name evidence="9" type="ORF">BN1224_MUL2216_F_01490</name>
    <name evidence="10" type="ORF">BN1224_Panola_J_00330</name>
    <name evidence="12" type="ORF">BN1224_PB1_B_06150</name>
    <name evidence="11" type="ORF">BN1224_U1271_C_04570</name>
    <name evidence="13" type="ORF">BN1224_UZG1_A_06280</name>
    <name evidence="14" type="ORF">BN1224_Wien2_G_02530</name>
    <name evidence="15" type="ORF">BN1224_YK41_BR_00440</name>
    <name evidence="5" type="ORF">CWL029c_D_01350</name>
</gene>
<feature type="transmembrane region" description="Helical" evidence="1">
    <location>
        <begin position="73"/>
        <end position="99"/>
    </location>
</feature>
<dbReference type="STRING" id="406984.CPK_ORF01118"/>
<keyword evidence="1" id="KW-0812">Transmembrane</keyword>
<reference evidence="2 17" key="1">
    <citation type="journal article" date="1999" name="Nat. Genet.">
        <title>Comparative genomes of Chlamydia pneumoniae and C. trachomatis.</title>
        <authorList>
            <person name="Kalman S."/>
            <person name="Mitchell W."/>
            <person name="Marathe R."/>
            <person name="Lammel C."/>
            <person name="Fan J."/>
            <person name="Hyman R.W."/>
            <person name="Olinger L."/>
            <person name="Grimwood J."/>
            <person name="Davis R.W."/>
            <person name="Stephens R.S."/>
        </authorList>
    </citation>
    <scope>NUCLEOTIDE SEQUENCE [LARGE SCALE GENOMIC DNA]</scope>
    <source>
        <strain evidence="2 17">CWL029</strain>
    </source>
</reference>
<dbReference type="KEGG" id="cpa:CP_0146"/>
<evidence type="ECO:0000256" key="1">
    <source>
        <dbReference type="SAM" id="Phobius"/>
    </source>
</evidence>
<dbReference type="RefSeq" id="WP_010883239.1">
    <property type="nucleotide sequence ID" value="NZ_CP160064.1"/>
</dbReference>
<feature type="transmembrane region" description="Helical" evidence="1">
    <location>
        <begin position="36"/>
        <end position="61"/>
    </location>
</feature>
<evidence type="ECO:0000313" key="14">
    <source>
        <dbReference type="EMBL" id="CRI53278.1"/>
    </source>
</evidence>
<dbReference type="OrthoDB" id="19167at2"/>
<dbReference type="EMBL" id="LN847189">
    <property type="protein sequence ID" value="CRI43855.1"/>
    <property type="molecule type" value="Genomic_DNA"/>
</dbReference>
<evidence type="ECO:0000313" key="3">
    <source>
        <dbReference type="EMBL" id="AAF38028.1"/>
    </source>
</evidence>